<feature type="transmembrane region" description="Helical" evidence="7">
    <location>
        <begin position="26"/>
        <end position="45"/>
    </location>
</feature>
<keyword evidence="2 5" id="KW-0812">Transmembrane</keyword>
<dbReference type="InterPro" id="IPR050578">
    <property type="entry name" value="MARVEL-CKLF_proteins"/>
</dbReference>
<keyword evidence="10" id="KW-1185">Reference proteome</keyword>
<dbReference type="EMBL" id="JBHFQA010000017">
    <property type="protein sequence ID" value="KAL2084679.1"/>
    <property type="molecule type" value="Genomic_DNA"/>
</dbReference>
<protein>
    <recommendedName>
        <fullName evidence="8">MARVEL domain-containing protein</fullName>
    </recommendedName>
</protein>
<dbReference type="Pfam" id="PF01284">
    <property type="entry name" value="MARVEL"/>
    <property type="match status" value="1"/>
</dbReference>
<keyword evidence="4 5" id="KW-0472">Membrane</keyword>
<evidence type="ECO:0000256" key="3">
    <source>
        <dbReference type="ARBA" id="ARBA00022989"/>
    </source>
</evidence>
<evidence type="ECO:0000256" key="5">
    <source>
        <dbReference type="PROSITE-ProRule" id="PRU00581"/>
    </source>
</evidence>
<dbReference type="PROSITE" id="PS51225">
    <property type="entry name" value="MARVEL"/>
    <property type="match status" value="1"/>
</dbReference>
<dbReference type="Proteomes" id="UP001591681">
    <property type="component" value="Unassembled WGS sequence"/>
</dbReference>
<organism evidence="9 10">
    <name type="scientific">Coilia grayii</name>
    <name type="common">Gray's grenadier anchovy</name>
    <dbReference type="NCBI Taxonomy" id="363190"/>
    <lineage>
        <taxon>Eukaryota</taxon>
        <taxon>Metazoa</taxon>
        <taxon>Chordata</taxon>
        <taxon>Craniata</taxon>
        <taxon>Vertebrata</taxon>
        <taxon>Euteleostomi</taxon>
        <taxon>Actinopterygii</taxon>
        <taxon>Neopterygii</taxon>
        <taxon>Teleostei</taxon>
        <taxon>Clupei</taxon>
        <taxon>Clupeiformes</taxon>
        <taxon>Clupeoidei</taxon>
        <taxon>Engraulidae</taxon>
        <taxon>Coilinae</taxon>
        <taxon>Coilia</taxon>
    </lineage>
</organism>
<evidence type="ECO:0000313" key="10">
    <source>
        <dbReference type="Proteomes" id="UP001591681"/>
    </source>
</evidence>
<feature type="transmembrane region" description="Helical" evidence="7">
    <location>
        <begin position="127"/>
        <end position="148"/>
    </location>
</feature>
<feature type="transmembrane region" description="Helical" evidence="7">
    <location>
        <begin position="57"/>
        <end position="80"/>
    </location>
</feature>
<dbReference type="GO" id="GO:0016020">
    <property type="term" value="C:membrane"/>
    <property type="evidence" value="ECO:0007669"/>
    <property type="project" value="UniProtKB-SubCell"/>
</dbReference>
<evidence type="ECO:0000256" key="6">
    <source>
        <dbReference type="SAM" id="MobiDB-lite"/>
    </source>
</evidence>
<keyword evidence="3 7" id="KW-1133">Transmembrane helix</keyword>
<name>A0ABD1JBZ6_9TELE</name>
<proteinExistence type="predicted"/>
<dbReference type="PANTHER" id="PTHR22776:SF25">
    <property type="entry name" value="CKLF-LIKE MARVEL TRANSMEMBRANE DOMAIN-CONTAINING PROTEIN 6"/>
    <property type="match status" value="1"/>
</dbReference>
<evidence type="ECO:0000256" key="4">
    <source>
        <dbReference type="ARBA" id="ARBA00023136"/>
    </source>
</evidence>
<feature type="domain" description="MARVEL" evidence="8">
    <location>
        <begin position="23"/>
        <end position="152"/>
    </location>
</feature>
<evidence type="ECO:0000259" key="8">
    <source>
        <dbReference type="PROSITE" id="PS51225"/>
    </source>
</evidence>
<feature type="transmembrane region" description="Helical" evidence="7">
    <location>
        <begin position="92"/>
        <end position="115"/>
    </location>
</feature>
<feature type="compositionally biased region" description="Basic and acidic residues" evidence="6">
    <location>
        <begin position="173"/>
        <end position="182"/>
    </location>
</feature>
<dbReference type="PANTHER" id="PTHR22776">
    <property type="entry name" value="MARVEL-CONTAINING POTENTIAL LIPID RAFT-ASSOCIATED PROTEIN"/>
    <property type="match status" value="1"/>
</dbReference>
<reference evidence="9 10" key="1">
    <citation type="submission" date="2024-09" db="EMBL/GenBank/DDBJ databases">
        <title>A chromosome-level genome assembly of Gray's grenadier anchovy, Coilia grayii.</title>
        <authorList>
            <person name="Fu Z."/>
        </authorList>
    </citation>
    <scope>NUCLEOTIDE SEQUENCE [LARGE SCALE GENOMIC DNA]</scope>
    <source>
        <strain evidence="9">G4</strain>
        <tissue evidence="9">Muscle</tissue>
    </source>
</reference>
<dbReference type="InterPro" id="IPR008253">
    <property type="entry name" value="Marvel"/>
</dbReference>
<evidence type="ECO:0000313" key="9">
    <source>
        <dbReference type="EMBL" id="KAL2084679.1"/>
    </source>
</evidence>
<accession>A0ABD1JBZ6</accession>
<evidence type="ECO:0000256" key="2">
    <source>
        <dbReference type="ARBA" id="ARBA00022692"/>
    </source>
</evidence>
<comment type="subcellular location">
    <subcellularLocation>
        <location evidence="1">Membrane</location>
        <topology evidence="1">Multi-pass membrane protein</topology>
    </subcellularLocation>
</comment>
<dbReference type="AlphaFoldDB" id="A0ABD1JBZ6"/>
<evidence type="ECO:0000256" key="7">
    <source>
        <dbReference type="SAM" id="Phobius"/>
    </source>
</evidence>
<comment type="caution">
    <text evidence="9">The sequence shown here is derived from an EMBL/GenBank/DDBJ whole genome shotgun (WGS) entry which is preliminary data.</text>
</comment>
<evidence type="ECO:0000256" key="1">
    <source>
        <dbReference type="ARBA" id="ARBA00004141"/>
    </source>
</evidence>
<feature type="region of interest" description="Disordered" evidence="6">
    <location>
        <begin position="163"/>
        <end position="182"/>
    </location>
</feature>
<gene>
    <name evidence="9" type="ORF">ACEWY4_020197</name>
</gene>
<sequence>MADQAPYQETTTPIPGKSKIFGRFDICGFIFKILQLVLSFLAFVLEEIVTTCNACAYLYFFEFVSCTAFLFTLLLIVLLATKLHSKVGITQWDLVDFAYTLGIGLLFLLASGLFLNPSNNNGSDVETASGILGIIASLVFLANAAYLIKTKRTDILTCLGAKGQQPQTQPQSAEREKLNGQP</sequence>